<keyword evidence="1" id="KW-0812">Transmembrane</keyword>
<gene>
    <name evidence="3" type="ORF">I6U48_15060</name>
</gene>
<dbReference type="AlphaFoldDB" id="A0A949TZ18"/>
<dbReference type="Pfam" id="PF14501">
    <property type="entry name" value="HATPase_c_5"/>
    <property type="match status" value="1"/>
</dbReference>
<feature type="transmembrane region" description="Helical" evidence="1">
    <location>
        <begin position="210"/>
        <end position="231"/>
    </location>
</feature>
<evidence type="ECO:0000313" key="3">
    <source>
        <dbReference type="EMBL" id="MBV7274225.1"/>
    </source>
</evidence>
<sequence length="457" mass="53087">MEKQQINEIVIFLSSYSTLPIQYAVEYYFYRRFLGFKNKVWTFILSALLMTIIDYIMMKTTFEISRIITADIIWIAIISFLCYGSFLIKFYAVIVINTISVLISLTFLTFDFWALPRAHNFNMSFESHMIVNIVDIIAIDLIHIIILFLFLKSISKLLNLKEKVLNLYESLYLLIPCLAIYSFSLIFYYIQSIRIENKKYYLPYIFPKLYYALPFVSAALLMAILIVAYTFKKMLEGEEEQQENILMNQQFKLQLAHSKNIEDIYSEIRSVIHDTNNHLACLRSLAEANNMEAVKRYLHNIGKTVERLDFTIKTGNPIADAVINEKCNIARNEGIGFKCDFIMPKESLIEPMDLCIVLSNALDNAIEACRKVKDNNISKKICIKSFIRNRYLIMEISNTNIDRLHYVEGTIISTKQDKLNHGIGISNIKTAASKYNGTVDVVEENNKFVINIMFRIR</sequence>
<evidence type="ECO:0000313" key="4">
    <source>
        <dbReference type="Proteomes" id="UP000694308"/>
    </source>
</evidence>
<feature type="domain" description="Sensor histidine kinase NatK-like C-terminal" evidence="2">
    <location>
        <begin position="350"/>
        <end position="454"/>
    </location>
</feature>
<dbReference type="Proteomes" id="UP000694308">
    <property type="component" value="Unassembled WGS sequence"/>
</dbReference>
<reference evidence="3" key="1">
    <citation type="submission" date="2020-12" db="EMBL/GenBank/DDBJ databases">
        <title>Clostridium thailandense sp. nov., a novel acetogenic bacterium isolated from peat land soil in Thailand.</title>
        <authorList>
            <person name="Chaikitkaew S."/>
            <person name="Birkeland N.K."/>
        </authorList>
    </citation>
    <scope>NUCLEOTIDE SEQUENCE</scope>
    <source>
        <strain evidence="3">PL3</strain>
    </source>
</reference>
<dbReference type="PANTHER" id="PTHR40448">
    <property type="entry name" value="TWO-COMPONENT SENSOR HISTIDINE KINASE"/>
    <property type="match status" value="1"/>
</dbReference>
<feature type="transmembrane region" description="Helical" evidence="1">
    <location>
        <begin position="90"/>
        <end position="110"/>
    </location>
</feature>
<feature type="transmembrane region" description="Helical" evidence="1">
    <location>
        <begin position="130"/>
        <end position="151"/>
    </location>
</feature>
<dbReference type="PANTHER" id="PTHR40448:SF1">
    <property type="entry name" value="TWO-COMPONENT SENSOR HISTIDINE KINASE"/>
    <property type="match status" value="1"/>
</dbReference>
<proteinExistence type="predicted"/>
<accession>A0A949TZ18</accession>
<protein>
    <submittedName>
        <fullName evidence="3">GHKL domain-containing protein</fullName>
    </submittedName>
</protein>
<dbReference type="RefSeq" id="WP_218321290.1">
    <property type="nucleotide sequence ID" value="NZ_JAEEGC010000070.1"/>
</dbReference>
<dbReference type="InterPro" id="IPR032834">
    <property type="entry name" value="NatK-like_C"/>
</dbReference>
<dbReference type="EMBL" id="JAEEGC010000070">
    <property type="protein sequence ID" value="MBV7274225.1"/>
    <property type="molecule type" value="Genomic_DNA"/>
</dbReference>
<feature type="transmembrane region" description="Helical" evidence="1">
    <location>
        <begin position="171"/>
        <end position="190"/>
    </location>
</feature>
<keyword evidence="4" id="KW-1185">Reference proteome</keyword>
<keyword evidence="1" id="KW-0472">Membrane</keyword>
<keyword evidence="1" id="KW-1133">Transmembrane helix</keyword>
<feature type="transmembrane region" description="Helical" evidence="1">
    <location>
        <begin position="40"/>
        <end position="58"/>
    </location>
</feature>
<evidence type="ECO:0000259" key="2">
    <source>
        <dbReference type="Pfam" id="PF14501"/>
    </source>
</evidence>
<dbReference type="CDD" id="cd16935">
    <property type="entry name" value="HATPase_AgrC-ComD-like"/>
    <property type="match status" value="1"/>
</dbReference>
<dbReference type="GO" id="GO:0042802">
    <property type="term" value="F:identical protein binding"/>
    <property type="evidence" value="ECO:0007669"/>
    <property type="project" value="TreeGrafter"/>
</dbReference>
<comment type="caution">
    <text evidence="3">The sequence shown here is derived from an EMBL/GenBank/DDBJ whole genome shotgun (WGS) entry which is preliminary data.</text>
</comment>
<name>A0A949TZ18_9CLOT</name>
<feature type="transmembrane region" description="Helical" evidence="1">
    <location>
        <begin position="64"/>
        <end position="83"/>
    </location>
</feature>
<evidence type="ECO:0000256" key="1">
    <source>
        <dbReference type="SAM" id="Phobius"/>
    </source>
</evidence>
<organism evidence="3 4">
    <name type="scientific">Clostridium thailandense</name>
    <dbReference type="NCBI Taxonomy" id="2794346"/>
    <lineage>
        <taxon>Bacteria</taxon>
        <taxon>Bacillati</taxon>
        <taxon>Bacillota</taxon>
        <taxon>Clostridia</taxon>
        <taxon>Eubacteriales</taxon>
        <taxon>Clostridiaceae</taxon>
        <taxon>Clostridium</taxon>
    </lineage>
</organism>